<proteinExistence type="predicted"/>
<dbReference type="Proteomes" id="UP000823405">
    <property type="component" value="Unassembled WGS sequence"/>
</dbReference>
<gene>
    <name evidence="2" type="ORF">BGZ97_007641</name>
</gene>
<feature type="compositionally biased region" description="Low complexity" evidence="1">
    <location>
        <begin position="1"/>
        <end position="18"/>
    </location>
</feature>
<feature type="region of interest" description="Disordered" evidence="1">
    <location>
        <begin position="1"/>
        <end position="27"/>
    </location>
</feature>
<organism evidence="2 3">
    <name type="scientific">Linnemannia gamsii</name>
    <dbReference type="NCBI Taxonomy" id="64522"/>
    <lineage>
        <taxon>Eukaryota</taxon>
        <taxon>Fungi</taxon>
        <taxon>Fungi incertae sedis</taxon>
        <taxon>Mucoromycota</taxon>
        <taxon>Mortierellomycotina</taxon>
        <taxon>Mortierellomycetes</taxon>
        <taxon>Mortierellales</taxon>
        <taxon>Mortierellaceae</taxon>
        <taxon>Linnemannia</taxon>
    </lineage>
</organism>
<dbReference type="EMBL" id="JAAAIN010003407">
    <property type="protein sequence ID" value="KAG0285878.1"/>
    <property type="molecule type" value="Genomic_DNA"/>
</dbReference>
<evidence type="ECO:0000256" key="1">
    <source>
        <dbReference type="SAM" id="MobiDB-lite"/>
    </source>
</evidence>
<reference evidence="2" key="1">
    <citation type="journal article" date="2020" name="Fungal Divers.">
        <title>Resolving the Mortierellaceae phylogeny through synthesis of multi-gene phylogenetics and phylogenomics.</title>
        <authorList>
            <person name="Vandepol N."/>
            <person name="Liber J."/>
            <person name="Desiro A."/>
            <person name="Na H."/>
            <person name="Kennedy M."/>
            <person name="Barry K."/>
            <person name="Grigoriev I.V."/>
            <person name="Miller A.N."/>
            <person name="O'Donnell K."/>
            <person name="Stajich J.E."/>
            <person name="Bonito G."/>
        </authorList>
    </citation>
    <scope>NUCLEOTIDE SEQUENCE</scope>
    <source>
        <strain evidence="2">NVP60</strain>
    </source>
</reference>
<dbReference type="AlphaFoldDB" id="A0A9P6UEW2"/>
<comment type="caution">
    <text evidence="2">The sequence shown here is derived from an EMBL/GenBank/DDBJ whole genome shotgun (WGS) entry which is preliminary data.</text>
</comment>
<keyword evidence="3" id="KW-1185">Reference proteome</keyword>
<protein>
    <submittedName>
        <fullName evidence="2">Uncharacterized protein</fullName>
    </submittedName>
</protein>
<name>A0A9P6UEW2_9FUNG</name>
<evidence type="ECO:0000313" key="3">
    <source>
        <dbReference type="Proteomes" id="UP000823405"/>
    </source>
</evidence>
<dbReference type="OrthoDB" id="10491323at2759"/>
<sequence length="156" mass="17264">FSDDGSYLSSSSSALGSGKESGRDSGHHVLRESTSALIFEHIWEGVSTPNNRMNKLTEQVELIQEQTDRNEERVEKDCRQQREPGCAHRVTSYLGDLLQENRGIKYQLSGINMGLRGGGLAAGVRHRQTTTLPKVPQEEHAAAHSKGAPLPWLFCH</sequence>
<accession>A0A9P6UEW2</accession>
<evidence type="ECO:0000313" key="2">
    <source>
        <dbReference type="EMBL" id="KAG0285878.1"/>
    </source>
</evidence>
<feature type="non-terminal residue" evidence="2">
    <location>
        <position position="156"/>
    </location>
</feature>